<evidence type="ECO:0000256" key="1">
    <source>
        <dbReference type="ARBA" id="ARBA00001933"/>
    </source>
</evidence>
<evidence type="ECO:0000256" key="8">
    <source>
        <dbReference type="ARBA" id="ARBA00047481"/>
    </source>
</evidence>
<dbReference type="NCBIfam" id="TIGR01141">
    <property type="entry name" value="hisC"/>
    <property type="match status" value="1"/>
</dbReference>
<dbReference type="InterPro" id="IPR015421">
    <property type="entry name" value="PyrdxlP-dep_Trfase_major"/>
</dbReference>
<evidence type="ECO:0000256" key="7">
    <source>
        <dbReference type="ARBA" id="ARBA00022898"/>
    </source>
</evidence>
<evidence type="ECO:0000256" key="2">
    <source>
        <dbReference type="ARBA" id="ARBA00005011"/>
    </source>
</evidence>
<sequence>MKLNIPENIEKIKPYPPGKPLDELEREYGITNSIKLASNESAWGPSPQVVNALRAELDNLHRYPDGSSYYLTQAIAEKFGVRPEEVVLGNGSNEIIEFLVKALVGSGDTVISSHPSFLMYQKFVQVRGGENHVVPLKEMGHDLEAIKEKVSDRTRLIFIDNPNNPTGTAIDPQKLQQFLRDIPEHVTVVLDEAYVDFMDSALRLDVVSYIRENQDSCAVVFMRTFSKAYALSGLRVGFGLMPEQLAGCLHKVRQPFNINRMAQVGALAALEDEDYYQQTLRLTAENILFLREEVDKLGCTSYPTHTNFFLIDVKGDADKLYQAMLYEGVIIRSMSAYGFDSFIRITVGTKEENQRFLKSLAKCLKELGYV</sequence>
<dbReference type="PANTHER" id="PTHR43643">
    <property type="entry name" value="HISTIDINOL-PHOSPHATE AMINOTRANSFERASE 2"/>
    <property type="match status" value="1"/>
</dbReference>
<comment type="subunit">
    <text evidence="4 9">Homodimer.</text>
</comment>
<name>A0A1H0V9F9_9BACT</name>
<dbReference type="CDD" id="cd00609">
    <property type="entry name" value="AAT_like"/>
    <property type="match status" value="1"/>
</dbReference>
<dbReference type="GO" id="GO:0030170">
    <property type="term" value="F:pyridoxal phosphate binding"/>
    <property type="evidence" value="ECO:0007669"/>
    <property type="project" value="InterPro"/>
</dbReference>
<dbReference type="UniPathway" id="UPA00031">
    <property type="reaction ID" value="UER00012"/>
</dbReference>
<keyword evidence="12" id="KW-1185">Reference proteome</keyword>
<dbReference type="EC" id="2.6.1.9" evidence="9"/>
<comment type="cofactor">
    <cofactor evidence="1 9">
        <name>pyridoxal 5'-phosphate</name>
        <dbReference type="ChEBI" id="CHEBI:597326"/>
    </cofactor>
</comment>
<dbReference type="PROSITE" id="PS00599">
    <property type="entry name" value="AA_TRANSFER_CLASS_2"/>
    <property type="match status" value="1"/>
</dbReference>
<dbReference type="STRING" id="91360.SAMN05660330_03948"/>
<dbReference type="Gene3D" id="3.40.640.10">
    <property type="entry name" value="Type I PLP-dependent aspartate aminotransferase-like (Major domain)"/>
    <property type="match status" value="1"/>
</dbReference>
<dbReference type="Pfam" id="PF00155">
    <property type="entry name" value="Aminotran_1_2"/>
    <property type="match status" value="1"/>
</dbReference>
<dbReference type="InterPro" id="IPR015424">
    <property type="entry name" value="PyrdxlP-dep_Trfase"/>
</dbReference>
<protein>
    <recommendedName>
        <fullName evidence="9">Histidinol-phosphate aminotransferase</fullName>
        <ecNumber evidence="9">2.6.1.9</ecNumber>
    </recommendedName>
    <alternativeName>
        <fullName evidence="9">Imidazole acetol-phosphate transaminase</fullName>
    </alternativeName>
</protein>
<dbReference type="InterPro" id="IPR005861">
    <property type="entry name" value="HisP_aminotrans"/>
</dbReference>
<keyword evidence="5 9" id="KW-0032">Aminotransferase</keyword>
<dbReference type="OrthoDB" id="9813612at2"/>
<keyword evidence="6 9" id="KW-0808">Transferase</keyword>
<dbReference type="InterPro" id="IPR001917">
    <property type="entry name" value="Aminotrans_II_pyridoxalP_BS"/>
</dbReference>
<gene>
    <name evidence="9" type="primary">hisC</name>
    <name evidence="11" type="ORF">SAMN05660330_03948</name>
</gene>
<reference evidence="11 12" key="1">
    <citation type="submission" date="2016-10" db="EMBL/GenBank/DDBJ databases">
        <authorList>
            <person name="de Groot N.N."/>
        </authorList>
    </citation>
    <scope>NUCLEOTIDE SEQUENCE [LARGE SCALE GENOMIC DNA]</scope>
    <source>
        <strain evidence="11 12">DSM 12130</strain>
    </source>
</reference>
<dbReference type="Proteomes" id="UP000199073">
    <property type="component" value="Unassembled WGS sequence"/>
</dbReference>
<comment type="catalytic activity">
    <reaction evidence="8 9">
        <text>L-histidinol phosphate + 2-oxoglutarate = 3-(imidazol-4-yl)-2-oxopropyl phosphate + L-glutamate</text>
        <dbReference type="Rhea" id="RHEA:23744"/>
        <dbReference type="ChEBI" id="CHEBI:16810"/>
        <dbReference type="ChEBI" id="CHEBI:29985"/>
        <dbReference type="ChEBI" id="CHEBI:57766"/>
        <dbReference type="ChEBI" id="CHEBI:57980"/>
        <dbReference type="EC" id="2.6.1.9"/>
    </reaction>
</comment>
<evidence type="ECO:0000313" key="12">
    <source>
        <dbReference type="Proteomes" id="UP000199073"/>
    </source>
</evidence>
<keyword evidence="7 9" id="KW-0663">Pyridoxal phosphate</keyword>
<keyword evidence="9" id="KW-0028">Amino-acid biosynthesis</keyword>
<dbReference type="InterPro" id="IPR050106">
    <property type="entry name" value="HistidinolP_aminotransfase"/>
</dbReference>
<organism evidence="11 12">
    <name type="scientific">Desulforhopalus singaporensis</name>
    <dbReference type="NCBI Taxonomy" id="91360"/>
    <lineage>
        <taxon>Bacteria</taxon>
        <taxon>Pseudomonadati</taxon>
        <taxon>Thermodesulfobacteriota</taxon>
        <taxon>Desulfobulbia</taxon>
        <taxon>Desulfobulbales</taxon>
        <taxon>Desulfocapsaceae</taxon>
        <taxon>Desulforhopalus</taxon>
    </lineage>
</organism>
<evidence type="ECO:0000256" key="4">
    <source>
        <dbReference type="ARBA" id="ARBA00011738"/>
    </source>
</evidence>
<dbReference type="SUPFAM" id="SSF53383">
    <property type="entry name" value="PLP-dependent transferases"/>
    <property type="match status" value="1"/>
</dbReference>
<dbReference type="InterPro" id="IPR015422">
    <property type="entry name" value="PyrdxlP-dep_Trfase_small"/>
</dbReference>
<comment type="pathway">
    <text evidence="2 9">Amino-acid biosynthesis; L-histidine biosynthesis; L-histidine from 5-phospho-alpha-D-ribose 1-diphosphate: step 7/9.</text>
</comment>
<evidence type="ECO:0000313" key="11">
    <source>
        <dbReference type="EMBL" id="SDP75209.1"/>
    </source>
</evidence>
<evidence type="ECO:0000259" key="10">
    <source>
        <dbReference type="Pfam" id="PF00155"/>
    </source>
</evidence>
<proteinExistence type="inferred from homology"/>
<dbReference type="AlphaFoldDB" id="A0A1H0V9F9"/>
<feature type="domain" description="Aminotransferase class I/classII large" evidence="10">
    <location>
        <begin position="32"/>
        <end position="360"/>
    </location>
</feature>
<accession>A0A1H0V9F9</accession>
<dbReference type="HAMAP" id="MF_01023">
    <property type="entry name" value="HisC_aminotrans_2"/>
    <property type="match status" value="1"/>
</dbReference>
<dbReference type="GO" id="GO:0000105">
    <property type="term" value="P:L-histidine biosynthetic process"/>
    <property type="evidence" value="ECO:0007669"/>
    <property type="project" value="UniProtKB-UniRule"/>
</dbReference>
<keyword evidence="9" id="KW-0368">Histidine biosynthesis</keyword>
<dbReference type="GO" id="GO:0004400">
    <property type="term" value="F:histidinol-phosphate transaminase activity"/>
    <property type="evidence" value="ECO:0007669"/>
    <property type="project" value="UniProtKB-UniRule"/>
</dbReference>
<comment type="similarity">
    <text evidence="3 9">Belongs to the class-II pyridoxal-phosphate-dependent aminotransferase family. Histidinol-phosphate aminotransferase subfamily.</text>
</comment>
<dbReference type="Gene3D" id="3.90.1150.10">
    <property type="entry name" value="Aspartate Aminotransferase, domain 1"/>
    <property type="match status" value="1"/>
</dbReference>
<evidence type="ECO:0000256" key="9">
    <source>
        <dbReference type="HAMAP-Rule" id="MF_01023"/>
    </source>
</evidence>
<evidence type="ECO:0000256" key="3">
    <source>
        <dbReference type="ARBA" id="ARBA00007970"/>
    </source>
</evidence>
<dbReference type="EMBL" id="FNJI01000044">
    <property type="protein sequence ID" value="SDP75209.1"/>
    <property type="molecule type" value="Genomic_DNA"/>
</dbReference>
<dbReference type="PANTHER" id="PTHR43643:SF3">
    <property type="entry name" value="HISTIDINOL-PHOSPHATE AMINOTRANSFERASE"/>
    <property type="match status" value="1"/>
</dbReference>
<evidence type="ECO:0000256" key="6">
    <source>
        <dbReference type="ARBA" id="ARBA00022679"/>
    </source>
</evidence>
<evidence type="ECO:0000256" key="5">
    <source>
        <dbReference type="ARBA" id="ARBA00022576"/>
    </source>
</evidence>
<dbReference type="RefSeq" id="WP_092225851.1">
    <property type="nucleotide sequence ID" value="NZ_FNJI01000044.1"/>
</dbReference>
<dbReference type="InterPro" id="IPR004839">
    <property type="entry name" value="Aminotransferase_I/II_large"/>
</dbReference>
<feature type="modified residue" description="N6-(pyridoxal phosphate)lysine" evidence="9">
    <location>
        <position position="227"/>
    </location>
</feature>